<organism evidence="2 3">
    <name type="scientific">Novosphingobium silvae</name>
    <dbReference type="NCBI Taxonomy" id="2692619"/>
    <lineage>
        <taxon>Bacteria</taxon>
        <taxon>Pseudomonadati</taxon>
        <taxon>Pseudomonadota</taxon>
        <taxon>Alphaproteobacteria</taxon>
        <taxon>Sphingomonadales</taxon>
        <taxon>Sphingomonadaceae</taxon>
        <taxon>Novosphingobium</taxon>
    </lineage>
</organism>
<evidence type="ECO:0000256" key="1">
    <source>
        <dbReference type="SAM" id="MobiDB-lite"/>
    </source>
</evidence>
<sequence length="244" mass="27076">MSWLDRAARWLLSGLTATDDDLYRVIRETPAHTEEVVDSASVMGLSAAWGCVNLLAGTISSLSLGVQVKSGNVRRPASDHPLQSVLDDPNADQTPIDFWEQMSLSLELWGNAFARVDRRRDGSIISLTPVRPDIMRVQRVRDNSLRYTWYDKERHEDPRRFCPAAIHGGRRAAVWPPVCRGAGIPLRCRRRRQYRGHRPASFGFRSGVCARAPNEDRRSAPGGTAGPAGAPARGRFRAPLGRLG</sequence>
<dbReference type="Pfam" id="PF04860">
    <property type="entry name" value="Phage_portal"/>
    <property type="match status" value="1"/>
</dbReference>
<dbReference type="InterPro" id="IPR006944">
    <property type="entry name" value="Phage/GTA_portal"/>
</dbReference>
<evidence type="ECO:0000313" key="2">
    <source>
        <dbReference type="EMBL" id="MYL99571.1"/>
    </source>
</evidence>
<gene>
    <name evidence="2" type="ORF">GR702_17560</name>
</gene>
<feature type="compositionally biased region" description="Low complexity" evidence="1">
    <location>
        <begin position="227"/>
        <end position="244"/>
    </location>
</feature>
<name>A0A7X4GJX7_9SPHN</name>
<protein>
    <submittedName>
        <fullName evidence="2">Phage portal protein</fullName>
    </submittedName>
</protein>
<dbReference type="AlphaFoldDB" id="A0A7X4GJX7"/>
<accession>A0A7X4GJX7</accession>
<reference evidence="2 3" key="1">
    <citation type="submission" date="2019-12" db="EMBL/GenBank/DDBJ databases">
        <authorList>
            <person name="Feng G."/>
            <person name="Zhu H."/>
        </authorList>
    </citation>
    <scope>NUCLEOTIDE SEQUENCE [LARGE SCALE GENOMIC DNA]</scope>
    <source>
        <strain evidence="2 3">FGD1</strain>
    </source>
</reference>
<keyword evidence="3" id="KW-1185">Reference proteome</keyword>
<dbReference type="Proteomes" id="UP000465810">
    <property type="component" value="Unassembled WGS sequence"/>
</dbReference>
<feature type="region of interest" description="Disordered" evidence="1">
    <location>
        <begin position="212"/>
        <end position="244"/>
    </location>
</feature>
<proteinExistence type="predicted"/>
<comment type="caution">
    <text evidence="2">The sequence shown here is derived from an EMBL/GenBank/DDBJ whole genome shotgun (WGS) entry which is preliminary data.</text>
</comment>
<dbReference type="EMBL" id="WVTD01000017">
    <property type="protein sequence ID" value="MYL99571.1"/>
    <property type="molecule type" value="Genomic_DNA"/>
</dbReference>
<evidence type="ECO:0000313" key="3">
    <source>
        <dbReference type="Proteomes" id="UP000465810"/>
    </source>
</evidence>